<gene>
    <name evidence="3" type="ORF">SEMRO_1070_G237830.1</name>
</gene>
<keyword evidence="4" id="KW-1185">Reference proteome</keyword>
<sequence length="917" mass="103364">MDNDEKEQVELALRGFRNAVECFCRRNHADGASSKLVHPLLDHTEFLVRQLTRKRRSLEHGLTFLQTTLWPQEILHRFLSSDHRTRVALLTHFLNQCLRLHDGILLLVSGECRHAADIRRAKRSKFQSKLKSQELRPDGYTKLFNAPGGYTGYGWDEFLDQQVGVRQRLLQTLQKISINKKKKTRKSLDQIWDALMAQGGEALEALLDTHESKMKLIQQGFTALRDSVVRDLKKTAKIQNNVKVAFVLYDKMEKLTYGTIEISRKGDQFQVNDPQGALPSGYTVQDWSKVMALPKSVVQSKSSGKETKNSKKTYAGNKRRRVIAEESSDEEGDKKKSSSAKSAPAKGKQQNQKTASCAPKSPIVAKATGLNVKIAKPIETSGKGNSPPGTSLAQIKVQMGADIQALEAAREEVEKEEAVASKAARADEVEANATSIQEGEAFIRKQRAVLKRVLRNQSEKRDIKEIWDTREVLREQLMTVGNQILWDWQPTENDKIPAHHRDRQSALLVALKYFQEAKEVTEEQDKLRRTLRAQGKYTTAEACFFSRNLLFLLGNAHANIGITCIELANETKRHTQFKTVEAKQYLRDAAENLGTAQAFAESLRSRASTDQKNWGSNLLETAMDAVRADQLETLAMRWLGTALWYQGTKKEAWKQIKAGAALFSETSRKLESEAGIDTGIHRVLCELGSKCYDVCIAIADLASADMERMPLTSGSVQDGEKLLSYVKGSLMKASEVIDTIYNFFILIPSEELTFDEFLTENEMMGEQAIQLHLKTVEEWWERSRKIATRPIAVDSIAMEKRPFPLPRSEVEPMGLENMPTRRFTMDEGANHRRHKKKRRGANPMYHKHSGELLSAVSDGFGAADDKQQEPPKRYRPWGDELLPQLVNEATGRSTPKIEYPSVAPPMPAHILAMLQAA</sequence>
<organism evidence="3 4">
    <name type="scientific">Seminavis robusta</name>
    <dbReference type="NCBI Taxonomy" id="568900"/>
    <lineage>
        <taxon>Eukaryota</taxon>
        <taxon>Sar</taxon>
        <taxon>Stramenopiles</taxon>
        <taxon>Ochrophyta</taxon>
        <taxon>Bacillariophyta</taxon>
        <taxon>Bacillariophyceae</taxon>
        <taxon>Bacillariophycidae</taxon>
        <taxon>Naviculales</taxon>
        <taxon>Naviculaceae</taxon>
        <taxon>Seminavis</taxon>
    </lineage>
</organism>
<evidence type="ECO:0000256" key="2">
    <source>
        <dbReference type="SAM" id="MobiDB-lite"/>
    </source>
</evidence>
<protein>
    <submittedName>
        <fullName evidence="3">Uncharacterized protein</fullName>
    </submittedName>
</protein>
<dbReference type="OrthoDB" id="41849at2759"/>
<keyword evidence="1" id="KW-0175">Coiled coil</keyword>
<evidence type="ECO:0000313" key="3">
    <source>
        <dbReference type="EMBL" id="CAB9520062.1"/>
    </source>
</evidence>
<proteinExistence type="predicted"/>
<comment type="caution">
    <text evidence="3">The sequence shown here is derived from an EMBL/GenBank/DDBJ whole genome shotgun (WGS) entry which is preliminary data.</text>
</comment>
<dbReference type="AlphaFoldDB" id="A0A9N8HPB4"/>
<reference evidence="3" key="1">
    <citation type="submission" date="2020-06" db="EMBL/GenBank/DDBJ databases">
        <authorList>
            <consortium name="Plant Systems Biology data submission"/>
        </authorList>
    </citation>
    <scope>NUCLEOTIDE SEQUENCE</scope>
    <source>
        <strain evidence="3">D6</strain>
    </source>
</reference>
<feature type="region of interest" description="Disordered" evidence="2">
    <location>
        <begin position="296"/>
        <end position="360"/>
    </location>
</feature>
<feature type="compositionally biased region" description="Low complexity" evidence="2">
    <location>
        <begin position="339"/>
        <end position="348"/>
    </location>
</feature>
<dbReference type="Proteomes" id="UP001153069">
    <property type="component" value="Unassembled WGS sequence"/>
</dbReference>
<name>A0A9N8HPB4_9STRA</name>
<evidence type="ECO:0000256" key="1">
    <source>
        <dbReference type="SAM" id="Coils"/>
    </source>
</evidence>
<evidence type="ECO:0000313" key="4">
    <source>
        <dbReference type="Proteomes" id="UP001153069"/>
    </source>
</evidence>
<accession>A0A9N8HPB4</accession>
<dbReference type="EMBL" id="CAICTM010001068">
    <property type="protein sequence ID" value="CAB9520062.1"/>
    <property type="molecule type" value="Genomic_DNA"/>
</dbReference>
<feature type="coiled-coil region" evidence="1">
    <location>
        <begin position="396"/>
        <end position="426"/>
    </location>
</feature>